<dbReference type="EMBL" id="CM007905">
    <property type="protein sequence ID" value="OTF91160.1"/>
    <property type="molecule type" value="Genomic_DNA"/>
</dbReference>
<reference evidence="1" key="3">
    <citation type="submission" date="2020-06" db="EMBL/GenBank/DDBJ databases">
        <title>Helianthus annuus Genome sequencing and assembly Release 2.</title>
        <authorList>
            <person name="Gouzy J."/>
            <person name="Langlade N."/>
            <person name="Munos S."/>
        </authorList>
    </citation>
    <scope>NUCLEOTIDE SEQUENCE</scope>
    <source>
        <tissue evidence="1">Leaves</tissue>
    </source>
</reference>
<reference evidence="2" key="2">
    <citation type="submission" date="2017-02" db="EMBL/GenBank/DDBJ databases">
        <title>Sunflower complete genome.</title>
        <authorList>
            <person name="Langlade N."/>
            <person name="Munos S."/>
        </authorList>
    </citation>
    <scope>NUCLEOTIDE SEQUENCE [LARGE SCALE GENOMIC DNA]</scope>
    <source>
        <tissue evidence="2">Leaves</tissue>
    </source>
</reference>
<dbReference type="InParanoid" id="A0A251RXH5"/>
<dbReference type="AlphaFoldDB" id="A0A251RXH5"/>
<accession>A0A251RXH5</accession>
<gene>
    <name evidence="2" type="ORF">HannXRQ_Chr16g0507691</name>
    <name evidence="1" type="ORF">HanXRQr2_Chr16g0741551</name>
</gene>
<sequence>MKQEGNPAATGVIIIQVCLYQLCQKKMKKKLKSDSYVCICCSMFFEVPVQNSWVDATFSRESATSIFESSIKKQVQCPLKVVNMCSSRDVVVLDFYYKFGTYVVMILV</sequence>
<dbReference type="Proteomes" id="UP000215914">
    <property type="component" value="Chromosome 16"/>
</dbReference>
<organism evidence="2 3">
    <name type="scientific">Helianthus annuus</name>
    <name type="common">Common sunflower</name>
    <dbReference type="NCBI Taxonomy" id="4232"/>
    <lineage>
        <taxon>Eukaryota</taxon>
        <taxon>Viridiplantae</taxon>
        <taxon>Streptophyta</taxon>
        <taxon>Embryophyta</taxon>
        <taxon>Tracheophyta</taxon>
        <taxon>Spermatophyta</taxon>
        <taxon>Magnoliopsida</taxon>
        <taxon>eudicotyledons</taxon>
        <taxon>Gunneridae</taxon>
        <taxon>Pentapetalae</taxon>
        <taxon>asterids</taxon>
        <taxon>campanulids</taxon>
        <taxon>Asterales</taxon>
        <taxon>Asteraceae</taxon>
        <taxon>Asteroideae</taxon>
        <taxon>Heliantheae alliance</taxon>
        <taxon>Heliantheae</taxon>
        <taxon>Helianthus</taxon>
    </lineage>
</organism>
<evidence type="ECO:0000313" key="1">
    <source>
        <dbReference type="EMBL" id="KAF5759462.1"/>
    </source>
</evidence>
<proteinExistence type="predicted"/>
<reference evidence="1 3" key="1">
    <citation type="journal article" date="2017" name="Nature">
        <title>The sunflower genome provides insights into oil metabolism, flowering and Asterid evolution.</title>
        <authorList>
            <person name="Badouin H."/>
            <person name="Gouzy J."/>
            <person name="Grassa C.J."/>
            <person name="Murat F."/>
            <person name="Staton S.E."/>
            <person name="Cottret L."/>
            <person name="Lelandais-Briere C."/>
            <person name="Owens G.L."/>
            <person name="Carrere S."/>
            <person name="Mayjonade B."/>
            <person name="Legrand L."/>
            <person name="Gill N."/>
            <person name="Kane N.C."/>
            <person name="Bowers J.E."/>
            <person name="Hubner S."/>
            <person name="Bellec A."/>
            <person name="Berard A."/>
            <person name="Berges H."/>
            <person name="Blanchet N."/>
            <person name="Boniface M.C."/>
            <person name="Brunel D."/>
            <person name="Catrice O."/>
            <person name="Chaidir N."/>
            <person name="Claudel C."/>
            <person name="Donnadieu C."/>
            <person name="Faraut T."/>
            <person name="Fievet G."/>
            <person name="Helmstetter N."/>
            <person name="King M."/>
            <person name="Knapp S.J."/>
            <person name="Lai Z."/>
            <person name="Le Paslier M.C."/>
            <person name="Lippi Y."/>
            <person name="Lorenzon L."/>
            <person name="Mandel J.R."/>
            <person name="Marage G."/>
            <person name="Marchand G."/>
            <person name="Marquand E."/>
            <person name="Bret-Mestries E."/>
            <person name="Morien E."/>
            <person name="Nambeesan S."/>
            <person name="Nguyen T."/>
            <person name="Pegot-Espagnet P."/>
            <person name="Pouilly N."/>
            <person name="Raftis F."/>
            <person name="Sallet E."/>
            <person name="Schiex T."/>
            <person name="Thomas J."/>
            <person name="Vandecasteele C."/>
            <person name="Vares D."/>
            <person name="Vear F."/>
            <person name="Vautrin S."/>
            <person name="Crespi M."/>
            <person name="Mangin B."/>
            <person name="Burke J.M."/>
            <person name="Salse J."/>
            <person name="Munos S."/>
            <person name="Vincourt P."/>
            <person name="Rieseberg L.H."/>
            <person name="Langlade N.B."/>
        </authorList>
    </citation>
    <scope>NUCLEOTIDE SEQUENCE [LARGE SCALE GENOMIC DNA]</scope>
    <source>
        <strain evidence="3">cv. SF193</strain>
        <tissue evidence="1">Leaves</tissue>
    </source>
</reference>
<protein>
    <submittedName>
        <fullName evidence="2">Uncharacterized protein</fullName>
    </submittedName>
</protein>
<evidence type="ECO:0000313" key="2">
    <source>
        <dbReference type="EMBL" id="OTF91160.1"/>
    </source>
</evidence>
<dbReference type="EMBL" id="MNCJ02000331">
    <property type="protein sequence ID" value="KAF5759462.1"/>
    <property type="molecule type" value="Genomic_DNA"/>
</dbReference>
<name>A0A251RXH5_HELAN</name>
<dbReference type="Gramene" id="mRNA:HanXRQr2_Chr16g0741551">
    <property type="protein sequence ID" value="mRNA:HanXRQr2_Chr16g0741551"/>
    <property type="gene ID" value="HanXRQr2_Chr16g0741551"/>
</dbReference>
<keyword evidence="3" id="KW-1185">Reference proteome</keyword>
<evidence type="ECO:0000313" key="3">
    <source>
        <dbReference type="Proteomes" id="UP000215914"/>
    </source>
</evidence>